<protein>
    <recommendedName>
        <fullName evidence="3">LPS-assembly protein LptD</fullName>
    </recommendedName>
</protein>
<dbReference type="EMBL" id="JBHPBY010000097">
    <property type="protein sequence ID" value="MFC1850412.1"/>
    <property type="molecule type" value="Genomic_DNA"/>
</dbReference>
<evidence type="ECO:0000313" key="1">
    <source>
        <dbReference type="EMBL" id="MFC1850412.1"/>
    </source>
</evidence>
<organism evidence="1 2">
    <name type="scientific">candidate division CSSED10-310 bacterium</name>
    <dbReference type="NCBI Taxonomy" id="2855610"/>
    <lineage>
        <taxon>Bacteria</taxon>
        <taxon>Bacteria division CSSED10-310</taxon>
    </lineage>
</organism>
<proteinExistence type="predicted"/>
<name>A0ABV6YW51_UNCC1</name>
<evidence type="ECO:0008006" key="3">
    <source>
        <dbReference type="Google" id="ProtNLM"/>
    </source>
</evidence>
<gene>
    <name evidence="1" type="ORF">ACFL27_09500</name>
</gene>
<evidence type="ECO:0000313" key="2">
    <source>
        <dbReference type="Proteomes" id="UP001594351"/>
    </source>
</evidence>
<keyword evidence="2" id="KW-1185">Reference proteome</keyword>
<dbReference type="Proteomes" id="UP001594351">
    <property type="component" value="Unassembled WGS sequence"/>
</dbReference>
<sequence length="595" mass="68705">MSSPVYLEIKGSSLYYSIDEAQVSARNGLTLTFGLSAFAAQELHLNLKSNLLKLSGNVVIIGESGAVFRGQQLILDCNSMIGYLSGENSTYLTFTNQIIPAEKPARFPDFAEATFLSVPDIGETQIYVSAPRLRYYPDRQIRFWRGNLVFEGDEAGQIPYLALKIGRLPPPNGFILKNLAFRSNSGIDLAFGYNYLVNDRNYGTVFLGGRRFSFSGNDEKTALGELGLDHSFRWQENRLDIRTYARTDQEFFQTLKLFLDSFQFGSYNLNLDYSQFGDDFDRQNLELGQQLSWNNGRTLSLKNTHNLENEWSTAFGYKENILRNLVGRLELNYYANQGTASITEHSRVRGEMMLEWRPQYFFTGLQYSREEYFPDDFATERSVLTFRTNPIYTADRLLSLSIMNTFSLKRLLSQLSEELFSDTMYLVFQTATLALASKTFLDIESGVTQHWENEVQQDTYFDLGALLTQHIHKRIQAGMRYNFLTKRDTESPWLIRGYHNQTGSIFVSVGDEKKYLAGVSLEYDLTNDEFISETTRCIFFWGPFLKFELLGEYNALHHDWVRADLMISRDLHFSEIKVVWRQVTETFYIEFVSRL</sequence>
<accession>A0ABV6YW51</accession>
<comment type="caution">
    <text evidence="1">The sequence shown here is derived from an EMBL/GenBank/DDBJ whole genome shotgun (WGS) entry which is preliminary data.</text>
</comment>
<reference evidence="1 2" key="1">
    <citation type="submission" date="2024-09" db="EMBL/GenBank/DDBJ databases">
        <title>Laminarin stimulates single cell rates of sulfate reduction while oxygen inhibits transcriptomic activity in coastal marine sediment.</title>
        <authorList>
            <person name="Lindsay M."/>
            <person name="Orcutt B."/>
            <person name="Emerson D."/>
            <person name="Stepanauskas R."/>
            <person name="D'Angelo T."/>
        </authorList>
    </citation>
    <scope>NUCLEOTIDE SEQUENCE [LARGE SCALE GENOMIC DNA]</scope>
    <source>
        <strain evidence="1">SAG AM-311-K15</strain>
    </source>
</reference>